<dbReference type="EMBL" id="LDSL01000106">
    <property type="protein sequence ID" value="KTT18107.1"/>
    <property type="molecule type" value="Genomic_DNA"/>
</dbReference>
<dbReference type="InterPro" id="IPR002509">
    <property type="entry name" value="NODB_dom"/>
</dbReference>
<evidence type="ECO:0000259" key="1">
    <source>
        <dbReference type="Pfam" id="PF01522"/>
    </source>
</evidence>
<dbReference type="PANTHER" id="PTHR43123">
    <property type="entry name" value="POLYSACCHARIDE DEACETYLASE-RELATED"/>
    <property type="match status" value="1"/>
</dbReference>
<dbReference type="Gene3D" id="3.20.20.370">
    <property type="entry name" value="Glycoside hydrolase/deacetylase"/>
    <property type="match status" value="1"/>
</dbReference>
<dbReference type="Pfam" id="PF01522">
    <property type="entry name" value="Polysacc_deac_1"/>
    <property type="match status" value="1"/>
</dbReference>
<dbReference type="PANTHER" id="PTHR43123:SF4">
    <property type="entry name" value="POLYSACCHARIDE DEACETYLASE"/>
    <property type="match status" value="1"/>
</dbReference>
<evidence type="ECO:0000313" key="2">
    <source>
        <dbReference type="EMBL" id="KTT18107.1"/>
    </source>
</evidence>
<dbReference type="GO" id="GO:0016810">
    <property type="term" value="F:hydrolase activity, acting on carbon-nitrogen (but not peptide) bonds"/>
    <property type="evidence" value="ECO:0007669"/>
    <property type="project" value="InterPro"/>
</dbReference>
<gene>
    <name evidence="2" type="ORF">NS331_16425</name>
</gene>
<comment type="caution">
    <text evidence="2">The sequence shown here is derived from an EMBL/GenBank/DDBJ whole genome shotgun (WGS) entry which is preliminary data.</text>
</comment>
<dbReference type="Proteomes" id="UP000072741">
    <property type="component" value="Unassembled WGS sequence"/>
</dbReference>
<keyword evidence="3" id="KW-1185">Reference proteome</keyword>
<dbReference type="AlphaFoldDB" id="A0A147GR50"/>
<reference evidence="2 3" key="1">
    <citation type="journal article" date="2016" name="Front. Microbiol.">
        <title>Genomic Resource of Rice Seed Associated Bacteria.</title>
        <authorList>
            <person name="Midha S."/>
            <person name="Bansal K."/>
            <person name="Sharma S."/>
            <person name="Kumar N."/>
            <person name="Patil P.P."/>
            <person name="Chaudhry V."/>
            <person name="Patil P.B."/>
        </authorList>
    </citation>
    <scope>NUCLEOTIDE SEQUENCE [LARGE SCALE GENOMIC DNA]</scope>
    <source>
        <strain evidence="2 3">NS331</strain>
    </source>
</reference>
<organism evidence="2 3">
    <name type="scientific">Pseudacidovorax intermedius</name>
    <dbReference type="NCBI Taxonomy" id="433924"/>
    <lineage>
        <taxon>Bacteria</taxon>
        <taxon>Pseudomonadati</taxon>
        <taxon>Pseudomonadota</taxon>
        <taxon>Betaproteobacteria</taxon>
        <taxon>Burkholderiales</taxon>
        <taxon>Comamonadaceae</taxon>
        <taxon>Pseudacidovorax</taxon>
    </lineage>
</organism>
<dbReference type="GO" id="GO:0005975">
    <property type="term" value="P:carbohydrate metabolic process"/>
    <property type="evidence" value="ECO:0007669"/>
    <property type="project" value="InterPro"/>
</dbReference>
<name>A0A147GR50_9BURK</name>
<sequence>MLPSHDRFKYSGIRQRPVFQWPENKRLAVYIAVNIEHFPYGVQCGVDLDRQTQPWSQRSWLWREYGNRIGEWRLIELFDELGLNVGVIVNTANYVHCPELIADHRERGDELIAHGRSNAERQIEMDEATERAMIQEVTAFMEKADGKRPQGWLSPYLTPSLVTTDLLVEAGYSYVLDWGICDEQPFWVDSRSGPILSVPYPIELNDQPAIAYRHNSAHEYCDMIVENFDEMLRRSATAPLVCSISLHSFIMGQPFRLARLRKALQHILAHRDSVWLTTPGQVASHYRQLPAPLQLAAR</sequence>
<dbReference type="SUPFAM" id="SSF88713">
    <property type="entry name" value="Glycoside hydrolase/deacetylase"/>
    <property type="match status" value="1"/>
</dbReference>
<dbReference type="RefSeq" id="WP_058643039.1">
    <property type="nucleotide sequence ID" value="NZ_LDSL01000106.1"/>
</dbReference>
<accession>A0A147GR50</accession>
<dbReference type="OrthoDB" id="9787041at2"/>
<protein>
    <submittedName>
        <fullName evidence="2">Polysaccharide deacetylase</fullName>
    </submittedName>
</protein>
<proteinExistence type="predicted"/>
<evidence type="ECO:0000313" key="3">
    <source>
        <dbReference type="Proteomes" id="UP000072741"/>
    </source>
</evidence>
<feature type="domain" description="NodB homology" evidence="1">
    <location>
        <begin position="72"/>
        <end position="175"/>
    </location>
</feature>
<dbReference type="InterPro" id="IPR011330">
    <property type="entry name" value="Glyco_hydro/deAcase_b/a-brl"/>
</dbReference>